<feature type="transmembrane region" description="Helical" evidence="6">
    <location>
        <begin position="1020"/>
        <end position="1041"/>
    </location>
</feature>
<feature type="compositionally biased region" description="Polar residues" evidence="7">
    <location>
        <begin position="1"/>
        <end position="12"/>
    </location>
</feature>
<dbReference type="Gene3D" id="1.20.5.2480">
    <property type="match status" value="1"/>
</dbReference>
<keyword evidence="4 6" id="KW-1133">Transmembrane helix</keyword>
<feature type="compositionally biased region" description="Low complexity" evidence="7">
    <location>
        <begin position="187"/>
        <end position="204"/>
    </location>
</feature>
<keyword evidence="3 6" id="KW-0256">Endoplasmic reticulum</keyword>
<dbReference type="Pfam" id="PF02453">
    <property type="entry name" value="Reticulon"/>
    <property type="match status" value="1"/>
</dbReference>
<evidence type="ECO:0000256" key="2">
    <source>
        <dbReference type="ARBA" id="ARBA00022692"/>
    </source>
</evidence>
<evidence type="ECO:0000256" key="1">
    <source>
        <dbReference type="ARBA" id="ARBA00004477"/>
    </source>
</evidence>
<keyword evidence="10" id="KW-1185">Reference proteome</keyword>
<evidence type="ECO:0000313" key="10">
    <source>
        <dbReference type="Proteomes" id="UP000694397"/>
    </source>
</evidence>
<reference evidence="9 10" key="1">
    <citation type="submission" date="2019-04" db="EMBL/GenBank/DDBJ databases">
        <authorList>
            <consortium name="Wellcome Sanger Institute Data Sharing"/>
        </authorList>
    </citation>
    <scope>NUCLEOTIDE SEQUENCE [LARGE SCALE GENOMIC DNA]</scope>
</reference>
<name>A0A8C9VYG1_SCLFO</name>
<feature type="compositionally biased region" description="Low complexity" evidence="7">
    <location>
        <begin position="341"/>
        <end position="352"/>
    </location>
</feature>
<evidence type="ECO:0000259" key="8">
    <source>
        <dbReference type="PROSITE" id="PS50845"/>
    </source>
</evidence>
<keyword evidence="5 6" id="KW-0472">Membrane</keyword>
<feature type="compositionally biased region" description="Basic and acidic residues" evidence="7">
    <location>
        <begin position="14"/>
        <end position="26"/>
    </location>
</feature>
<evidence type="ECO:0000313" key="9">
    <source>
        <dbReference type="Ensembl" id="ENSSFOP00015066359.1"/>
    </source>
</evidence>
<dbReference type="Ensembl" id="ENSSFOT00015061068.1">
    <property type="protein sequence ID" value="ENSSFOP00015066359.1"/>
    <property type="gene ID" value="ENSSFOG00015027956.1"/>
</dbReference>
<dbReference type="OrthoDB" id="567788at2759"/>
<feature type="region of interest" description="Disordered" evidence="7">
    <location>
        <begin position="843"/>
        <end position="882"/>
    </location>
</feature>
<dbReference type="GO" id="GO:0030424">
    <property type="term" value="C:axon"/>
    <property type="evidence" value="ECO:0007669"/>
    <property type="project" value="TreeGrafter"/>
</dbReference>
<feature type="compositionally biased region" description="Basic and acidic residues" evidence="7">
    <location>
        <begin position="311"/>
        <end position="339"/>
    </location>
</feature>
<evidence type="ECO:0000256" key="7">
    <source>
        <dbReference type="SAM" id="MobiDB-lite"/>
    </source>
</evidence>
<dbReference type="InterPro" id="IPR003388">
    <property type="entry name" value="Reticulon"/>
</dbReference>
<keyword evidence="2 6" id="KW-0812">Transmembrane</keyword>
<feature type="region of interest" description="Disordered" evidence="7">
    <location>
        <begin position="290"/>
        <end position="375"/>
    </location>
</feature>
<feature type="compositionally biased region" description="Basic and acidic residues" evidence="7">
    <location>
        <begin position="290"/>
        <end position="304"/>
    </location>
</feature>
<evidence type="ECO:0000256" key="5">
    <source>
        <dbReference type="ARBA" id="ARBA00023136"/>
    </source>
</evidence>
<organism evidence="9 10">
    <name type="scientific">Scleropages formosus</name>
    <name type="common">Asian bonytongue</name>
    <name type="synonym">Osteoglossum formosum</name>
    <dbReference type="NCBI Taxonomy" id="113540"/>
    <lineage>
        <taxon>Eukaryota</taxon>
        <taxon>Metazoa</taxon>
        <taxon>Chordata</taxon>
        <taxon>Craniata</taxon>
        <taxon>Vertebrata</taxon>
        <taxon>Euteleostomi</taxon>
        <taxon>Actinopterygii</taxon>
        <taxon>Neopterygii</taxon>
        <taxon>Teleostei</taxon>
        <taxon>Osteoglossocephala</taxon>
        <taxon>Osteoglossomorpha</taxon>
        <taxon>Osteoglossiformes</taxon>
        <taxon>Osteoglossidae</taxon>
        <taxon>Scleropages</taxon>
    </lineage>
</organism>
<feature type="region of interest" description="Disordered" evidence="7">
    <location>
        <begin position="435"/>
        <end position="572"/>
    </location>
</feature>
<dbReference type="FunFam" id="1.20.5.2480:FF:000001">
    <property type="entry name" value="Reticulon"/>
    <property type="match status" value="1"/>
</dbReference>
<proteinExistence type="predicted"/>
<dbReference type="GeneTree" id="ENSGT00940000156568"/>
<dbReference type="PROSITE" id="PS50845">
    <property type="entry name" value="RETICULON"/>
    <property type="match status" value="1"/>
</dbReference>
<dbReference type="InterPro" id="IPR046964">
    <property type="entry name" value="RTN1-4"/>
</dbReference>
<feature type="compositionally biased region" description="Pro residues" evidence="7">
    <location>
        <begin position="138"/>
        <end position="152"/>
    </location>
</feature>
<feature type="region of interest" description="Disordered" evidence="7">
    <location>
        <begin position="622"/>
        <end position="694"/>
    </location>
</feature>
<evidence type="ECO:0000256" key="4">
    <source>
        <dbReference type="ARBA" id="ARBA00022989"/>
    </source>
</evidence>
<reference evidence="9" key="3">
    <citation type="submission" date="2025-09" db="UniProtKB">
        <authorList>
            <consortium name="Ensembl"/>
        </authorList>
    </citation>
    <scope>IDENTIFICATION</scope>
</reference>
<evidence type="ECO:0000256" key="6">
    <source>
        <dbReference type="RuleBase" id="RU210713"/>
    </source>
</evidence>
<sequence length="1078" mass="115961">MEDNAEISSTTPHVGEHQLGEDRRVAEPSSDFAPASRFEDREALSKYEEDILDLAGGAQEAIERHRQSDTPVSHDFSAFDSSGQVEEPEEDTLMNAGRGFGDSLGGRTPTEGFGEAVSSEPETSPPGPASTGKEPRSASPPPNEPIFPPSAPSQPLMHSSAAGRAEPLGQEGDPSRLGSVTLPSSISPLHSPDSLEELSLSESPNQAPMSMPFGSHVVPATEFPQKPSQDVPLNEDVNVFECKTESKLSLGSGDQSIISKKDGETTKTATMSALESDRLLSSFMTSEIDLGSKIDTGKSARCEDSGVASSPDEKLGSSVGSHEDAKTDSDKEGFDKDSESGESTGSTPTQSPVNPKITAESFLSHSSFNPTANMDVPHYETQDITKAVDETAKDVLSAKTLWYESDMVTSKAGADDDDDDDDDFMFEMKASAASKNPFQGFSPIGDSSSGFPQFSEASDGKAAKVSESPTPDVVQHAHDGDLQETVLTKPKEEATVDLVQMASDSVMEPVSASVQSALTEGSEESPVPPSLPDILKSSPLNPDKIDSGSSEESSDYEHSPTQEVRMGNLSSTNPFAFDTKISLLKEMAEETEARAAEKVKPNIEASSAEKMFGAFDLVKEAETTTKSKDSEVEEKDSLFSGQDSPKFVELSQIRNPPASMNLPTSPPSKPVAAEESDSESPMTDSLSPVLEAMAKNPASFQVEVESKSLEDSKTSPVKAMKGLSEGYLEEHEASEQEVSSEEFEFIERPPKGVMDEFLETLDSSKFAKVPEMGTDDDASPGFGQAELPADMTSELGSHQNSYMLLTQSAAGASSPKLKMDLENPVASFKEVVHHVDKAAAPSLAPLIQPNIEEPEKPTASQKKEEDQRTNVATSPEAPNAAQLPTLSAETVVDLLYWRDVKTTGVVFGAALFLLLSLTVCSIISVCSYVALALLSVTITFRIYKGILQAVQKSDEGHPFKVYLEQDVALSEDLVHKYSDVTLVHINSILKELRRLFLVEDLVDSLKFAVLMWILTYVGALFNGLTLLILGLIAVFSCPVIYERHQKQIDHYLALARNQMKDVVGKIQAKIPGMKPKTE</sequence>
<dbReference type="GO" id="GO:0005789">
    <property type="term" value="C:endoplasmic reticulum membrane"/>
    <property type="evidence" value="ECO:0007669"/>
    <property type="project" value="UniProtKB-SubCell"/>
</dbReference>
<gene>
    <name evidence="9" type="primary">RTN4</name>
</gene>
<dbReference type="PANTHER" id="PTHR45799">
    <property type="entry name" value="RETICULON-LIKE PROTEIN"/>
    <property type="match status" value="1"/>
</dbReference>
<comment type="subcellular location">
    <subcellularLocation>
        <location evidence="1 6">Endoplasmic reticulum membrane</location>
        <topology evidence="1 6">Multi-pass membrane protein</topology>
    </subcellularLocation>
</comment>
<feature type="domain" description="Reticulon" evidence="8">
    <location>
        <begin position="891"/>
        <end position="1078"/>
    </location>
</feature>
<feature type="compositionally biased region" description="Polar residues" evidence="7">
    <location>
        <begin position="361"/>
        <end position="372"/>
    </location>
</feature>
<protein>
    <recommendedName>
        <fullName evidence="6">Reticulon</fullName>
    </recommendedName>
</protein>
<feature type="compositionally biased region" description="Polar residues" evidence="7">
    <location>
        <begin position="435"/>
        <end position="456"/>
    </location>
</feature>
<feature type="region of interest" description="Disordered" evidence="7">
    <location>
        <begin position="1"/>
        <end position="41"/>
    </location>
</feature>
<reference evidence="9" key="2">
    <citation type="submission" date="2025-08" db="UniProtKB">
        <authorList>
            <consortium name="Ensembl"/>
        </authorList>
    </citation>
    <scope>IDENTIFICATION</scope>
</reference>
<feature type="compositionally biased region" description="Basic and acidic residues" evidence="7">
    <location>
        <begin position="853"/>
        <end position="868"/>
    </location>
</feature>
<feature type="transmembrane region" description="Helical" evidence="6">
    <location>
        <begin position="905"/>
        <end position="934"/>
    </location>
</feature>
<feature type="region of interest" description="Disordered" evidence="7">
    <location>
        <begin position="61"/>
        <end position="232"/>
    </location>
</feature>
<evidence type="ECO:0000256" key="3">
    <source>
        <dbReference type="ARBA" id="ARBA00022824"/>
    </source>
</evidence>
<accession>A0A8C9VYG1</accession>
<dbReference type="PANTHER" id="PTHR45799:SF2">
    <property type="entry name" value="RETICULON-LIKE PROTEIN"/>
    <property type="match status" value="1"/>
</dbReference>
<dbReference type="AlphaFoldDB" id="A0A8C9VYG1"/>
<dbReference type="Proteomes" id="UP000694397">
    <property type="component" value="Chromosome 4"/>
</dbReference>